<keyword evidence="3" id="KW-1185">Reference proteome</keyword>
<feature type="region of interest" description="Disordered" evidence="1">
    <location>
        <begin position="31"/>
        <end position="58"/>
    </location>
</feature>
<evidence type="ECO:0000256" key="1">
    <source>
        <dbReference type="SAM" id="MobiDB-lite"/>
    </source>
</evidence>
<proteinExistence type="predicted"/>
<sequence>MEHRPYGVGYAGVLGHEMNFWAKDLWPPRAPTPTPWTTPSGRTLSQDLARFAPRTSPP</sequence>
<evidence type="ECO:0000313" key="2">
    <source>
        <dbReference type="EMBL" id="QQP54932.1"/>
    </source>
</evidence>
<evidence type="ECO:0000313" key="3">
    <source>
        <dbReference type="Proteomes" id="UP000595437"/>
    </source>
</evidence>
<gene>
    <name evidence="2" type="ORF">FKW44_007927</name>
</gene>
<name>A0A7T8KFE7_CALRO</name>
<accession>A0A7T8KFE7</accession>
<dbReference type="Proteomes" id="UP000595437">
    <property type="component" value="Chromosome 5"/>
</dbReference>
<organism evidence="2 3">
    <name type="scientific">Caligus rogercresseyi</name>
    <name type="common">Sea louse</name>
    <dbReference type="NCBI Taxonomy" id="217165"/>
    <lineage>
        <taxon>Eukaryota</taxon>
        <taxon>Metazoa</taxon>
        <taxon>Ecdysozoa</taxon>
        <taxon>Arthropoda</taxon>
        <taxon>Crustacea</taxon>
        <taxon>Multicrustacea</taxon>
        <taxon>Hexanauplia</taxon>
        <taxon>Copepoda</taxon>
        <taxon>Siphonostomatoida</taxon>
        <taxon>Caligidae</taxon>
        <taxon>Caligus</taxon>
    </lineage>
</organism>
<reference evidence="3" key="1">
    <citation type="submission" date="2021-01" db="EMBL/GenBank/DDBJ databases">
        <title>Caligus Genome Assembly.</title>
        <authorList>
            <person name="Gallardo-Escarate C."/>
        </authorList>
    </citation>
    <scope>NUCLEOTIDE SEQUENCE [LARGE SCALE GENOMIC DNA]</scope>
</reference>
<protein>
    <submittedName>
        <fullName evidence="2">Uncharacterized protein</fullName>
    </submittedName>
</protein>
<dbReference type="EMBL" id="CP045894">
    <property type="protein sequence ID" value="QQP54932.1"/>
    <property type="molecule type" value="Genomic_DNA"/>
</dbReference>
<dbReference type="AlphaFoldDB" id="A0A7T8KFE7"/>